<dbReference type="PANTHER" id="PTHR13627:SF31">
    <property type="entry name" value="RIBITOL 5-PHOSPHATE TRANSFERASE FKRP"/>
    <property type="match status" value="1"/>
</dbReference>
<comment type="caution">
    <text evidence="1">The sequence shown here is derived from an EMBL/GenBank/DDBJ whole genome shotgun (WGS) entry which is preliminary data.</text>
</comment>
<evidence type="ECO:0000313" key="2">
    <source>
        <dbReference type="Proteomes" id="UP001499882"/>
    </source>
</evidence>
<keyword evidence="2" id="KW-1185">Reference proteome</keyword>
<dbReference type="Proteomes" id="UP001499882">
    <property type="component" value="Unassembled WGS sequence"/>
</dbReference>
<proteinExistence type="predicted"/>
<evidence type="ECO:0008006" key="3">
    <source>
        <dbReference type="Google" id="ProtNLM"/>
    </source>
</evidence>
<dbReference type="InterPro" id="IPR029063">
    <property type="entry name" value="SAM-dependent_MTases_sf"/>
</dbReference>
<dbReference type="PANTHER" id="PTHR13627">
    <property type="entry name" value="FUKUTIN RELATED PROTEIN"/>
    <property type="match status" value="1"/>
</dbReference>
<protein>
    <recommendedName>
        <fullName evidence="3">Class I SAM-dependent methyltransferase</fullName>
    </recommendedName>
</protein>
<organism evidence="1 2">
    <name type="scientific">Nocardioides endophyticus</name>
    <dbReference type="NCBI Taxonomy" id="1353775"/>
    <lineage>
        <taxon>Bacteria</taxon>
        <taxon>Bacillati</taxon>
        <taxon>Actinomycetota</taxon>
        <taxon>Actinomycetes</taxon>
        <taxon>Propionibacteriales</taxon>
        <taxon>Nocardioidaceae</taxon>
        <taxon>Nocardioides</taxon>
    </lineage>
</organism>
<evidence type="ECO:0000313" key="1">
    <source>
        <dbReference type="EMBL" id="GAA4732908.1"/>
    </source>
</evidence>
<dbReference type="EMBL" id="BAABKN010000009">
    <property type="protein sequence ID" value="GAA4732908.1"/>
    <property type="molecule type" value="Genomic_DNA"/>
</dbReference>
<dbReference type="SUPFAM" id="SSF53335">
    <property type="entry name" value="S-adenosyl-L-methionine-dependent methyltransferases"/>
    <property type="match status" value="1"/>
</dbReference>
<dbReference type="RefSeq" id="WP_345526155.1">
    <property type="nucleotide sequence ID" value="NZ_BAABKN010000009.1"/>
</dbReference>
<reference evidence="2" key="1">
    <citation type="journal article" date="2019" name="Int. J. Syst. Evol. Microbiol.">
        <title>The Global Catalogue of Microorganisms (GCM) 10K type strain sequencing project: providing services to taxonomists for standard genome sequencing and annotation.</title>
        <authorList>
            <consortium name="The Broad Institute Genomics Platform"/>
            <consortium name="The Broad Institute Genome Sequencing Center for Infectious Disease"/>
            <person name="Wu L."/>
            <person name="Ma J."/>
        </authorList>
    </citation>
    <scope>NUCLEOTIDE SEQUENCE [LARGE SCALE GENOMIC DNA]</scope>
    <source>
        <strain evidence="2">JCM 18532</strain>
    </source>
</reference>
<sequence length="517" mass="56293">MRVDDAGIRLPRGFSGSADVVFDGRRVWSFSVDKPSADAQTVVWPKRMKRMLEGRVEVRIVAAEREIFAEERQFGTSSERIRLVDAQGTPIVVDKWGLIQRPFEGRDPGVIDAMADKAIEILRVMREDCGFEGWIAFGSLLGAARNGHAIGHDSDIDLCFLSTASTPAGMASDLWRIARALRRAGMRVTHASASFVTVRFRGPDGGAAGIDIYITFFLDGLFYETATVRAPVPREALLPLRDIAFEGRMLPAPADPAALLEVSYGPNWRVPDPSFQHQPGPEIVDRFHGWFGSLMPGRRDWRHANAAAATSGAGPSPFAEWVCGHLTPDSDVVEIGPGGGVDLFRYAESARRAVGLDYALPAPLVRAAKKRRGVGVDTLNLYDRRDVLVRGGSLARRPGPRVLTAYQVLETLEPEGLEAFWLLAGMALRGGGRAYVGGIARNRAAAGEWSQRHGLGKVFPFSPTSIEQQVLAAGGRIVERSGFEQADRARRGGAAAEWRMIVEWPERGSASAGEVTQ</sequence>
<dbReference type="Gene3D" id="3.40.50.150">
    <property type="entry name" value="Vaccinia Virus protein VP39"/>
    <property type="match status" value="1"/>
</dbReference>
<dbReference type="InterPro" id="IPR052613">
    <property type="entry name" value="LicD_transferase"/>
</dbReference>
<accession>A0ABP8YKD9</accession>
<gene>
    <name evidence="1" type="ORF">GCM10023350_15460</name>
</gene>
<name>A0ABP8YKD9_9ACTN</name>